<protein>
    <submittedName>
        <fullName evidence="1">Uncharacterized protein</fullName>
    </submittedName>
</protein>
<reference evidence="2" key="1">
    <citation type="submission" date="2019-07" db="EMBL/GenBank/DDBJ databases">
        <title>De Novo Assembly of kiwifruit Actinidia rufa.</title>
        <authorList>
            <person name="Sugita-Konishi S."/>
            <person name="Sato K."/>
            <person name="Mori E."/>
            <person name="Abe Y."/>
            <person name="Kisaki G."/>
            <person name="Hamano K."/>
            <person name="Suezawa K."/>
            <person name="Otani M."/>
            <person name="Fukuda T."/>
            <person name="Manabe T."/>
            <person name="Gomi K."/>
            <person name="Tabuchi M."/>
            <person name="Akimitsu K."/>
            <person name="Kataoka I."/>
        </authorList>
    </citation>
    <scope>NUCLEOTIDE SEQUENCE [LARGE SCALE GENOMIC DNA]</scope>
    <source>
        <strain evidence="2">cv. Fuchu</strain>
    </source>
</reference>
<dbReference type="AlphaFoldDB" id="A0A7J0DIM4"/>
<name>A0A7J0DIM4_9ERIC</name>
<organism evidence="1 2">
    <name type="scientific">Actinidia rufa</name>
    <dbReference type="NCBI Taxonomy" id="165716"/>
    <lineage>
        <taxon>Eukaryota</taxon>
        <taxon>Viridiplantae</taxon>
        <taxon>Streptophyta</taxon>
        <taxon>Embryophyta</taxon>
        <taxon>Tracheophyta</taxon>
        <taxon>Spermatophyta</taxon>
        <taxon>Magnoliopsida</taxon>
        <taxon>eudicotyledons</taxon>
        <taxon>Gunneridae</taxon>
        <taxon>Pentapetalae</taxon>
        <taxon>asterids</taxon>
        <taxon>Ericales</taxon>
        <taxon>Actinidiaceae</taxon>
        <taxon>Actinidia</taxon>
    </lineage>
</organism>
<evidence type="ECO:0000313" key="2">
    <source>
        <dbReference type="Proteomes" id="UP000585474"/>
    </source>
</evidence>
<gene>
    <name evidence="1" type="ORF">Acr_00g0043410</name>
</gene>
<accession>A0A7J0DIM4</accession>
<dbReference type="EMBL" id="BJWL01000239">
    <property type="protein sequence ID" value="GFS36014.1"/>
    <property type="molecule type" value="Genomic_DNA"/>
</dbReference>
<comment type="caution">
    <text evidence="1">The sequence shown here is derived from an EMBL/GenBank/DDBJ whole genome shotgun (WGS) entry which is preliminary data.</text>
</comment>
<keyword evidence="2" id="KW-1185">Reference proteome</keyword>
<dbReference type="Proteomes" id="UP000585474">
    <property type="component" value="Unassembled WGS sequence"/>
</dbReference>
<evidence type="ECO:0000313" key="1">
    <source>
        <dbReference type="EMBL" id="GFS36014.1"/>
    </source>
</evidence>
<sequence>MRDSTTNSGKALRSPPQLSQNLEWEWPLPCPVPSSPNHHVGWHRLVQCWGCNGFHKQLVDNLNLLPSISTWTMITMISFQAYEVKFQWIELVHSNSYYKKDFYLF</sequence>
<proteinExistence type="predicted"/>